<proteinExistence type="predicted"/>
<name>A0A502IIE3_9PSED</name>
<dbReference type="Proteomes" id="UP000320914">
    <property type="component" value="Unassembled WGS sequence"/>
</dbReference>
<accession>A0A502IIE3</accession>
<organism evidence="2 3">
    <name type="scientific">Pseudomonas mandelii</name>
    <dbReference type="NCBI Taxonomy" id="75612"/>
    <lineage>
        <taxon>Bacteria</taxon>
        <taxon>Pseudomonadati</taxon>
        <taxon>Pseudomonadota</taxon>
        <taxon>Gammaproteobacteria</taxon>
        <taxon>Pseudomonadales</taxon>
        <taxon>Pseudomonadaceae</taxon>
        <taxon>Pseudomonas</taxon>
    </lineage>
</organism>
<dbReference type="AlphaFoldDB" id="A0A502IIE3"/>
<comment type="caution">
    <text evidence="2">The sequence shown here is derived from an EMBL/GenBank/DDBJ whole genome shotgun (WGS) entry which is preliminary data.</text>
</comment>
<evidence type="ECO:0000313" key="3">
    <source>
        <dbReference type="Proteomes" id="UP000320914"/>
    </source>
</evidence>
<evidence type="ECO:0000313" key="2">
    <source>
        <dbReference type="EMBL" id="TPG85522.1"/>
    </source>
</evidence>
<evidence type="ECO:0000256" key="1">
    <source>
        <dbReference type="SAM" id="MobiDB-lite"/>
    </source>
</evidence>
<sequence>MSPVVAPSRAGSLPQGGGRISTVGAGLLAKRSGQTPKILGQQQKSPRTITCPRAFSCCAKPDYFFRP</sequence>
<feature type="region of interest" description="Disordered" evidence="1">
    <location>
        <begin position="1"/>
        <end position="25"/>
    </location>
</feature>
<protein>
    <submittedName>
        <fullName evidence="2">Uncharacterized protein</fullName>
    </submittedName>
</protein>
<reference evidence="2 3" key="1">
    <citation type="journal article" date="2019" name="Environ. Microbiol.">
        <title>Species interactions and distinct microbial communities in high Arctic permafrost affected cryosols are associated with the CH4 and CO2 gas fluxes.</title>
        <authorList>
            <person name="Altshuler I."/>
            <person name="Hamel J."/>
            <person name="Turney S."/>
            <person name="Magnuson E."/>
            <person name="Levesque R."/>
            <person name="Greer C."/>
            <person name="Whyte L.G."/>
        </authorList>
    </citation>
    <scope>NUCLEOTIDE SEQUENCE [LARGE SCALE GENOMIC DNA]</scope>
    <source>
        <strain evidence="2 3">OWC5</strain>
    </source>
</reference>
<dbReference type="EMBL" id="RCZA01000003">
    <property type="protein sequence ID" value="TPG85522.1"/>
    <property type="molecule type" value="Genomic_DNA"/>
</dbReference>
<gene>
    <name evidence="2" type="ORF">EAH74_09595</name>
</gene>